<accession>A0A9D9EK29</accession>
<evidence type="ECO:0000259" key="1">
    <source>
        <dbReference type="Pfam" id="PF05036"/>
    </source>
</evidence>
<dbReference type="InterPro" id="IPR007730">
    <property type="entry name" value="SPOR-like_dom"/>
</dbReference>
<name>A0A9D9EK29_9SPIR</name>
<feature type="domain" description="SPOR" evidence="1">
    <location>
        <begin position="2"/>
        <end position="67"/>
    </location>
</feature>
<comment type="caution">
    <text evidence="2">The sequence shown here is derived from an EMBL/GenBank/DDBJ whole genome shotgun (WGS) entry which is preliminary data.</text>
</comment>
<dbReference type="SUPFAM" id="SSF110997">
    <property type="entry name" value="Sporulation related repeat"/>
    <property type="match status" value="1"/>
</dbReference>
<dbReference type="Gene3D" id="3.30.70.1070">
    <property type="entry name" value="Sporulation related repeat"/>
    <property type="match status" value="1"/>
</dbReference>
<dbReference type="Pfam" id="PF05036">
    <property type="entry name" value="SPOR"/>
    <property type="match status" value="1"/>
</dbReference>
<dbReference type="AlphaFoldDB" id="A0A9D9EK29"/>
<dbReference type="GO" id="GO:0042834">
    <property type="term" value="F:peptidoglycan binding"/>
    <property type="evidence" value="ECO:0007669"/>
    <property type="project" value="InterPro"/>
</dbReference>
<evidence type="ECO:0000313" key="3">
    <source>
        <dbReference type="Proteomes" id="UP000823616"/>
    </source>
</evidence>
<gene>
    <name evidence="2" type="ORF">IAA96_00490</name>
</gene>
<reference evidence="2" key="2">
    <citation type="journal article" date="2021" name="PeerJ">
        <title>Extensive microbial diversity within the chicken gut microbiome revealed by metagenomics and culture.</title>
        <authorList>
            <person name="Gilroy R."/>
            <person name="Ravi A."/>
            <person name="Getino M."/>
            <person name="Pursley I."/>
            <person name="Horton D.L."/>
            <person name="Alikhan N.F."/>
            <person name="Baker D."/>
            <person name="Gharbi K."/>
            <person name="Hall N."/>
            <person name="Watson M."/>
            <person name="Adriaenssens E.M."/>
            <person name="Foster-Nyarko E."/>
            <person name="Jarju S."/>
            <person name="Secka A."/>
            <person name="Antonio M."/>
            <person name="Oren A."/>
            <person name="Chaudhuri R.R."/>
            <person name="La Ragione R."/>
            <person name="Hildebrand F."/>
            <person name="Pallen M.J."/>
        </authorList>
    </citation>
    <scope>NUCLEOTIDE SEQUENCE</scope>
    <source>
        <strain evidence="2">B3-4054</strain>
    </source>
</reference>
<sequence>VWRIQLGSFAREENALRMVRSLRAAGLDPAYERHEGAVRVVLAGIEDRRLEDVKHTLQEAGFRDYILRRER</sequence>
<dbReference type="Proteomes" id="UP000823616">
    <property type="component" value="Unassembled WGS sequence"/>
</dbReference>
<organism evidence="2 3">
    <name type="scientific">Candidatus Avitreponema avistercoris</name>
    <dbReference type="NCBI Taxonomy" id="2840705"/>
    <lineage>
        <taxon>Bacteria</taxon>
        <taxon>Pseudomonadati</taxon>
        <taxon>Spirochaetota</taxon>
        <taxon>Spirochaetia</taxon>
        <taxon>Spirochaetales</taxon>
        <taxon>Candidatus Avitreponema</taxon>
    </lineage>
</organism>
<feature type="non-terminal residue" evidence="2">
    <location>
        <position position="1"/>
    </location>
</feature>
<protein>
    <submittedName>
        <fullName evidence="2">SPOR domain-containing protein</fullName>
    </submittedName>
</protein>
<reference evidence="2" key="1">
    <citation type="submission" date="2020-10" db="EMBL/GenBank/DDBJ databases">
        <authorList>
            <person name="Gilroy R."/>
        </authorList>
    </citation>
    <scope>NUCLEOTIDE SEQUENCE</scope>
    <source>
        <strain evidence="2">B3-4054</strain>
    </source>
</reference>
<dbReference type="EMBL" id="JADIMS010000008">
    <property type="protein sequence ID" value="MBO8449571.1"/>
    <property type="molecule type" value="Genomic_DNA"/>
</dbReference>
<dbReference type="InterPro" id="IPR036680">
    <property type="entry name" value="SPOR-like_sf"/>
</dbReference>
<proteinExistence type="predicted"/>
<evidence type="ECO:0000313" key="2">
    <source>
        <dbReference type="EMBL" id="MBO8449571.1"/>
    </source>
</evidence>